<reference evidence="2 3" key="1">
    <citation type="submission" date="2016-10" db="EMBL/GenBank/DDBJ databases">
        <authorList>
            <person name="de Groot N.N."/>
        </authorList>
    </citation>
    <scope>NUCLEOTIDE SEQUENCE [LARGE SCALE GENOMIC DNA]</scope>
    <source>
        <strain evidence="2 3">IPL20</strain>
    </source>
</reference>
<organism evidence="2 3">
    <name type="scientific">Devosia crocina</name>
    <dbReference type="NCBI Taxonomy" id="429728"/>
    <lineage>
        <taxon>Bacteria</taxon>
        <taxon>Pseudomonadati</taxon>
        <taxon>Pseudomonadota</taxon>
        <taxon>Alphaproteobacteria</taxon>
        <taxon>Hyphomicrobiales</taxon>
        <taxon>Devosiaceae</taxon>
        <taxon>Devosia</taxon>
    </lineage>
</organism>
<dbReference type="STRING" id="429728.SAMN05216456_1896"/>
<gene>
    <name evidence="2" type="ORF">SAMN05216456_1896</name>
</gene>
<evidence type="ECO:0000313" key="2">
    <source>
        <dbReference type="EMBL" id="SFV33133.1"/>
    </source>
</evidence>
<dbReference type="AlphaFoldDB" id="A0A1I7NEW5"/>
<feature type="region of interest" description="Disordered" evidence="1">
    <location>
        <begin position="357"/>
        <end position="401"/>
    </location>
</feature>
<keyword evidence="3" id="KW-1185">Reference proteome</keyword>
<dbReference type="Gene3D" id="1.20.5.320">
    <property type="entry name" value="6-Phosphogluconate Dehydrogenase, domain 3"/>
    <property type="match status" value="2"/>
</dbReference>
<name>A0A1I7NEW5_9HYPH</name>
<feature type="compositionally biased region" description="Acidic residues" evidence="1">
    <location>
        <begin position="377"/>
        <end position="386"/>
    </location>
</feature>
<dbReference type="Proteomes" id="UP000199074">
    <property type="component" value="Unassembled WGS sequence"/>
</dbReference>
<sequence length="653" mass="68334">MTLPTEIKGGTATIAQGERAVTGQNTRFTLSRPGDVFWTPYGNMRIASVQSDTALTLAYDWVQQGQAGGPYEIRIVTDGLQAGVRELLELLAAGNYATPDAKGTLAQRAAFDGEPQGFIFWQIDVDPFLIYVKLSAALGDWTEGVSLQGATGGPGQPGPSGRNVELRSSGTHVQWRLVGDPIWSDLVALELLRGADGREVQFQTSETHIQWRYAGASEWSDLIALSLLKGEQGDQGDPGNPGADGREIELSASESHVQWRYVGETDWKEVVPLIALKGDVGDKGDDAYAVAVAEGFVGSRAEWLASLKGEQGDSFNVDATGTFAERAAYDGEAEGFAYLSTDTGELFIRQGSGWSDGIPFGKGADGAPGQDGSPGADGEDGDDGEPGADGADGREVELQKSPTHVQWRYAGEDGWTDLIALVDLKGEPGSPGRDGTDGDPGAPGSPGNPGADGREIELQVSQTHVQWRLAGGAWANLIALAELQGPPGATTIGGIDGLQEALDGKATAAQGAKADTAVQPAALGAAAAMNEATAAQLLARTADVLVAPDTIGAAKAWVTLAYAATRSLVWTDAWARVCILSGNMAVSNPTNIEAGDTIMLLLKGGTTTERTVSWGTYFRGNLPTETVTSARWLLVTLTALSTTEIATSYVVIE</sequence>
<evidence type="ECO:0008006" key="4">
    <source>
        <dbReference type="Google" id="ProtNLM"/>
    </source>
</evidence>
<accession>A0A1I7NEW5</accession>
<feature type="region of interest" description="Disordered" evidence="1">
    <location>
        <begin position="424"/>
        <end position="453"/>
    </location>
</feature>
<dbReference type="EMBL" id="FPCK01000001">
    <property type="protein sequence ID" value="SFV33133.1"/>
    <property type="molecule type" value="Genomic_DNA"/>
</dbReference>
<dbReference type="PANTHER" id="PTHR24637">
    <property type="entry name" value="COLLAGEN"/>
    <property type="match status" value="1"/>
</dbReference>
<protein>
    <recommendedName>
        <fullName evidence="4">Collagen triple helix repeat-containing protein</fullName>
    </recommendedName>
</protein>
<evidence type="ECO:0000313" key="3">
    <source>
        <dbReference type="Proteomes" id="UP000199074"/>
    </source>
</evidence>
<dbReference type="RefSeq" id="WP_092423582.1">
    <property type="nucleotide sequence ID" value="NZ_FPCK01000001.1"/>
</dbReference>
<evidence type="ECO:0000256" key="1">
    <source>
        <dbReference type="SAM" id="MobiDB-lite"/>
    </source>
</evidence>
<proteinExistence type="predicted"/>